<sequence>MTTMFKRSAQVLAITALAFGLAACGKSDDNKTAGQKLDSAISQTEKAAENAGSKIEEGTAKAGDAAADALAKAGEATGAAMEKAGNKMEEGAAKAGAALDDAGITAAVKTDFIKAPEISALQINVDTKGGVVTLTGNVPSEAVKTQAGDIAKAAKGVTSVNNNLTVKAG</sequence>
<dbReference type="Pfam" id="PF04972">
    <property type="entry name" value="BON"/>
    <property type="match status" value="1"/>
</dbReference>
<dbReference type="PANTHER" id="PTHR34606">
    <property type="entry name" value="BON DOMAIN-CONTAINING PROTEIN"/>
    <property type="match status" value="1"/>
</dbReference>
<dbReference type="EMBL" id="AWTN01000013">
    <property type="protein sequence ID" value="KGG99032.1"/>
    <property type="molecule type" value="Genomic_DNA"/>
</dbReference>
<dbReference type="InterPro" id="IPR051686">
    <property type="entry name" value="Lipoprotein_DolP"/>
</dbReference>
<evidence type="ECO:0000313" key="1">
    <source>
        <dbReference type="EMBL" id="KGG99032.1"/>
    </source>
</evidence>
<dbReference type="SMART" id="SM00749">
    <property type="entry name" value="BON"/>
    <property type="match status" value="1"/>
</dbReference>
<dbReference type="PROSITE" id="PS51257">
    <property type="entry name" value="PROKAR_LIPOPROTEIN"/>
    <property type="match status" value="1"/>
</dbReference>
<dbReference type="InterPro" id="IPR014004">
    <property type="entry name" value="Transpt-assoc_nodulatn_dom_bac"/>
</dbReference>
<dbReference type="Gene3D" id="3.30.1340.30">
    <property type="match status" value="1"/>
</dbReference>
<evidence type="ECO:0000313" key="2">
    <source>
        <dbReference type="Proteomes" id="UP000029567"/>
    </source>
</evidence>
<dbReference type="OrthoDB" id="8564061at2"/>
<dbReference type="Proteomes" id="UP000029567">
    <property type="component" value="Unassembled WGS sequence"/>
</dbReference>
<dbReference type="InterPro" id="IPR007055">
    <property type="entry name" value="BON_dom"/>
</dbReference>
<accession>A0A096DBB9</accession>
<accession>A0A0K6I132</accession>
<comment type="caution">
    <text evidence="1">The sequence shown here is derived from an EMBL/GenBank/DDBJ whole genome shotgun (WGS) entry which is preliminary data.</text>
</comment>
<dbReference type="AlphaFoldDB" id="A0A096DBB9"/>
<dbReference type="PANTHER" id="PTHR34606:SF15">
    <property type="entry name" value="BON DOMAIN-CONTAINING PROTEIN"/>
    <property type="match status" value="1"/>
</dbReference>
<dbReference type="PROSITE" id="PS50914">
    <property type="entry name" value="BON"/>
    <property type="match status" value="1"/>
</dbReference>
<organism evidence="1 2">
    <name type="scientific">Comamonas thiooxydans</name>
    <dbReference type="NCBI Taxonomy" id="363952"/>
    <lineage>
        <taxon>Bacteria</taxon>
        <taxon>Pseudomonadati</taxon>
        <taxon>Pseudomonadota</taxon>
        <taxon>Betaproteobacteria</taxon>
        <taxon>Burkholderiales</taxon>
        <taxon>Comamonadaceae</taxon>
        <taxon>Comamonas</taxon>
    </lineage>
</organism>
<proteinExistence type="predicted"/>
<dbReference type="RefSeq" id="WP_034358484.1">
    <property type="nucleotide sequence ID" value="NZ_AWOS01000052.1"/>
</dbReference>
<name>A0A096DBB9_9BURK</name>
<protein>
    <submittedName>
        <fullName evidence="1">Transporter</fullName>
    </submittedName>
</protein>
<gene>
    <name evidence="1" type="ORF">P245_04065</name>
</gene>
<reference evidence="1 2" key="1">
    <citation type="submission" date="2013-09" db="EMBL/GenBank/DDBJ databases">
        <title>High correlation between genotypes and phenotypes of environmental bacteria Comamonas testosteroni strains.</title>
        <authorList>
            <person name="Liu L."/>
            <person name="Zhu W."/>
            <person name="Xia X."/>
            <person name="Xu B."/>
            <person name="Luo M."/>
            <person name="Wang G."/>
        </authorList>
    </citation>
    <scope>NUCLEOTIDE SEQUENCE [LARGE SCALE GENOMIC DNA]</scope>
    <source>
        <strain evidence="1 2">JL14</strain>
    </source>
</reference>